<proteinExistence type="predicted"/>
<evidence type="ECO:0000256" key="1">
    <source>
        <dbReference type="SAM" id="MobiDB-lite"/>
    </source>
</evidence>
<reference evidence="2 3" key="1">
    <citation type="journal article" date="2019" name="ACS Chem. Biol.">
        <title>Identification and Mobilization of a Cryptic Antibiotic Biosynthesis Gene Locus from a Human-Pathogenic Nocardia Isolate.</title>
        <authorList>
            <person name="Herisse M."/>
            <person name="Ishida K."/>
            <person name="Porter J.L."/>
            <person name="Howden B."/>
            <person name="Hertweck C."/>
            <person name="Stinear T.P."/>
            <person name="Pidot S.J."/>
        </authorList>
    </citation>
    <scope>NUCLEOTIDE SEQUENCE [LARGE SCALE GENOMIC DNA]</scope>
    <source>
        <strain evidence="2 3">AUSMDU00012717</strain>
    </source>
</reference>
<name>A0A6G9YT39_9NOCA</name>
<dbReference type="Proteomes" id="UP000503540">
    <property type="component" value="Chromosome"/>
</dbReference>
<dbReference type="AlphaFoldDB" id="A0A6G9YT39"/>
<evidence type="ECO:0000313" key="2">
    <source>
        <dbReference type="EMBL" id="QIS16310.1"/>
    </source>
</evidence>
<accession>A0A6G9YT39</accession>
<organism evidence="2 3">
    <name type="scientific">Nocardia arthritidis</name>
    <dbReference type="NCBI Taxonomy" id="228602"/>
    <lineage>
        <taxon>Bacteria</taxon>
        <taxon>Bacillati</taxon>
        <taxon>Actinomycetota</taxon>
        <taxon>Actinomycetes</taxon>
        <taxon>Mycobacteriales</taxon>
        <taxon>Nocardiaceae</taxon>
        <taxon>Nocardia</taxon>
    </lineage>
</organism>
<protein>
    <submittedName>
        <fullName evidence="2">Uncharacterized protein</fullName>
    </submittedName>
</protein>
<gene>
    <name evidence="2" type="ORF">F5544_42505</name>
</gene>
<feature type="region of interest" description="Disordered" evidence="1">
    <location>
        <begin position="70"/>
        <end position="90"/>
    </location>
</feature>
<dbReference type="EMBL" id="CP046172">
    <property type="protein sequence ID" value="QIS16310.1"/>
    <property type="molecule type" value="Genomic_DNA"/>
</dbReference>
<dbReference type="KEGG" id="nah:F5544_42505"/>
<sequence>MSRASRYLSESQLRATFDRELSRALRGEGARNHSGLDFDTYRALARVAGAYPNIPPELIEAARTAFSGQLDGSNRAARPKLSFEPGELNS</sequence>
<keyword evidence="3" id="KW-1185">Reference proteome</keyword>
<dbReference type="RefSeq" id="WP_167478411.1">
    <property type="nucleotide sequence ID" value="NZ_CP046172.1"/>
</dbReference>
<evidence type="ECO:0000313" key="3">
    <source>
        <dbReference type="Proteomes" id="UP000503540"/>
    </source>
</evidence>